<evidence type="ECO:0000256" key="3">
    <source>
        <dbReference type="ARBA" id="ARBA00022729"/>
    </source>
</evidence>
<gene>
    <name evidence="6" type="ORF">M2650_09690</name>
</gene>
<evidence type="ECO:0000256" key="2">
    <source>
        <dbReference type="ARBA" id="ARBA00022448"/>
    </source>
</evidence>
<dbReference type="EMBL" id="JAMBEP010000001">
    <property type="protein sequence ID" value="MCL1634901.1"/>
    <property type="molecule type" value="Genomic_DNA"/>
</dbReference>
<keyword evidence="7" id="KW-1185">Reference proteome</keyword>
<evidence type="ECO:0000313" key="6">
    <source>
        <dbReference type="EMBL" id="MCL1634901.1"/>
    </source>
</evidence>
<reference evidence="6 7" key="1">
    <citation type="submission" date="2022-05" db="EMBL/GenBank/DDBJ databases">
        <title>Luteimonas sp. SX5, whole genome shotgun sequencing project.</title>
        <authorList>
            <person name="Zhao G."/>
            <person name="Shen L."/>
        </authorList>
    </citation>
    <scope>NUCLEOTIDE SEQUENCE [LARGE SCALE GENOMIC DNA]</scope>
    <source>
        <strain evidence="6 7">SX5</strain>
    </source>
</reference>
<comment type="caution">
    <text evidence="6">The sequence shown here is derived from an EMBL/GenBank/DDBJ whole genome shotgun (WGS) entry which is preliminary data.</text>
</comment>
<evidence type="ECO:0008006" key="8">
    <source>
        <dbReference type="Google" id="ProtNLM"/>
    </source>
</evidence>
<evidence type="ECO:0000256" key="1">
    <source>
        <dbReference type="ARBA" id="ARBA00011245"/>
    </source>
</evidence>
<keyword evidence="3 5" id="KW-0732">Signal</keyword>
<keyword evidence="2" id="KW-0813">Transport</keyword>
<comment type="subunit">
    <text evidence="1">Monomer.</text>
</comment>
<keyword evidence="4" id="KW-0653">Protein transport</keyword>
<protein>
    <recommendedName>
        <fullName evidence="8">DUF4412 domain-containing protein</fullName>
    </recommendedName>
</protein>
<dbReference type="PROSITE" id="PS51257">
    <property type="entry name" value="PROKAR_LIPOPROTEIN"/>
    <property type="match status" value="1"/>
</dbReference>
<feature type="signal peptide" evidence="5">
    <location>
        <begin position="1"/>
        <end position="19"/>
    </location>
</feature>
<proteinExistence type="predicted"/>
<feature type="chain" id="PRO_5045326325" description="DUF4412 domain-containing protein" evidence="5">
    <location>
        <begin position="20"/>
        <end position="225"/>
    </location>
</feature>
<evidence type="ECO:0000256" key="5">
    <source>
        <dbReference type="SAM" id="SignalP"/>
    </source>
</evidence>
<dbReference type="SUPFAM" id="SSF89392">
    <property type="entry name" value="Prokaryotic lipoproteins and lipoprotein localization factors"/>
    <property type="match status" value="1"/>
</dbReference>
<dbReference type="Gene3D" id="2.50.20.20">
    <property type="match status" value="1"/>
</dbReference>
<dbReference type="Proteomes" id="UP001431217">
    <property type="component" value="Unassembled WGS sequence"/>
</dbReference>
<sequence>MRRSLPVVLLALSLIAALAACKQQPAAPAADGAPAPAEAQSTAAAVADKLNPLPSAKDEIKAAMDGFLDVKSFHATMNMTGAAMPGGGMTTEMDFVAPDRYRMQMPMGTQVIIGDTMYMSVQGRSMKMPMPKGTLSQWRDPAKLAESQATLTVEAQGRDTVDGIAARKYLVHNTQPKPTDVTMWIGEDGLPVQIRHTSSEEGKAADVTIRYTRFNDPSIKIDPPQ</sequence>
<organism evidence="6 7">
    <name type="scientific">Luteimonas galliterrae</name>
    <dbReference type="NCBI Taxonomy" id="2940486"/>
    <lineage>
        <taxon>Bacteria</taxon>
        <taxon>Pseudomonadati</taxon>
        <taxon>Pseudomonadota</taxon>
        <taxon>Gammaproteobacteria</taxon>
        <taxon>Lysobacterales</taxon>
        <taxon>Lysobacteraceae</taxon>
        <taxon>Luteimonas</taxon>
    </lineage>
</organism>
<evidence type="ECO:0000313" key="7">
    <source>
        <dbReference type="Proteomes" id="UP001431217"/>
    </source>
</evidence>
<dbReference type="InterPro" id="IPR029046">
    <property type="entry name" value="LolA/LolB/LppX"/>
</dbReference>
<evidence type="ECO:0000256" key="4">
    <source>
        <dbReference type="ARBA" id="ARBA00022927"/>
    </source>
</evidence>
<dbReference type="RefSeq" id="WP_249473731.1">
    <property type="nucleotide sequence ID" value="NZ_JAMBEP010000001.1"/>
</dbReference>
<name>A0ABT0MJ57_9GAMM</name>
<accession>A0ABT0MJ57</accession>